<feature type="transmembrane region" description="Helical" evidence="1">
    <location>
        <begin position="109"/>
        <end position="133"/>
    </location>
</feature>
<dbReference type="Proteomes" id="UP000320338">
    <property type="component" value="Unassembled WGS sequence"/>
</dbReference>
<feature type="transmembrane region" description="Helical" evidence="1">
    <location>
        <begin position="47"/>
        <end position="69"/>
    </location>
</feature>
<evidence type="ECO:0000313" key="2">
    <source>
        <dbReference type="EMBL" id="GEC20510.1"/>
    </source>
</evidence>
<proteinExistence type="predicted"/>
<comment type="caution">
    <text evidence="2">The sequence shown here is derived from an EMBL/GenBank/DDBJ whole genome shotgun (WGS) entry which is preliminary data.</text>
</comment>
<protein>
    <submittedName>
        <fullName evidence="2">Uncharacterized protein</fullName>
    </submittedName>
</protein>
<organism evidence="2 3">
    <name type="scientific">Pseudonocardia hydrocarbonoxydans</name>
    <dbReference type="NCBI Taxonomy" id="76726"/>
    <lineage>
        <taxon>Bacteria</taxon>
        <taxon>Bacillati</taxon>
        <taxon>Actinomycetota</taxon>
        <taxon>Actinomycetes</taxon>
        <taxon>Pseudonocardiales</taxon>
        <taxon>Pseudonocardiaceae</taxon>
        <taxon>Pseudonocardia</taxon>
    </lineage>
</organism>
<reference evidence="2 3" key="1">
    <citation type="submission" date="2019-06" db="EMBL/GenBank/DDBJ databases">
        <title>Whole genome shotgun sequence of Pseudonocardia hydrocarbonoxydans NBRC 14498.</title>
        <authorList>
            <person name="Hosoyama A."/>
            <person name="Uohara A."/>
            <person name="Ohji S."/>
            <person name="Ichikawa N."/>
        </authorList>
    </citation>
    <scope>NUCLEOTIDE SEQUENCE [LARGE SCALE GENOMIC DNA]</scope>
    <source>
        <strain evidence="2 3">NBRC 14498</strain>
    </source>
</reference>
<feature type="transmembrane region" description="Helical" evidence="1">
    <location>
        <begin position="81"/>
        <end position="103"/>
    </location>
</feature>
<keyword evidence="1" id="KW-0812">Transmembrane</keyword>
<keyword evidence="1" id="KW-1133">Transmembrane helix</keyword>
<sequence>MSVVGSLVSFLGRDAFVEAGIQEGLRLAGATEADLPPGALDQAREQAAGSALGSLIVSLVIVAAVAAVIVQMRNGRNWARIVLTVLGVLGVLAGAVALIGLSLLLGAGVLGLVVVLASAVQIILAVAAIVMMYRPAAKAYFART</sequence>
<evidence type="ECO:0000256" key="1">
    <source>
        <dbReference type="SAM" id="Phobius"/>
    </source>
</evidence>
<accession>A0A4Y3WR00</accession>
<dbReference type="AlphaFoldDB" id="A0A4Y3WR00"/>
<gene>
    <name evidence="2" type="ORF">PHY01_27930</name>
</gene>
<dbReference type="RefSeq" id="WP_170183806.1">
    <property type="nucleotide sequence ID" value="NZ_BAAARZ010000074.1"/>
</dbReference>
<keyword evidence="3" id="KW-1185">Reference proteome</keyword>
<dbReference type="EMBL" id="BJNG01000019">
    <property type="protein sequence ID" value="GEC20510.1"/>
    <property type="molecule type" value="Genomic_DNA"/>
</dbReference>
<keyword evidence="1" id="KW-0472">Membrane</keyword>
<name>A0A4Y3WR00_9PSEU</name>
<evidence type="ECO:0000313" key="3">
    <source>
        <dbReference type="Proteomes" id="UP000320338"/>
    </source>
</evidence>